<evidence type="ECO:0000259" key="7">
    <source>
        <dbReference type="Pfam" id="PF13472"/>
    </source>
</evidence>
<dbReference type="InterPro" id="IPR013830">
    <property type="entry name" value="SGNH_hydro"/>
</dbReference>
<dbReference type="SMART" id="SM00812">
    <property type="entry name" value="Alpha_L_fucos"/>
    <property type="match status" value="1"/>
</dbReference>
<dbReference type="Gene3D" id="3.20.20.80">
    <property type="entry name" value="Glycosidases"/>
    <property type="match status" value="1"/>
</dbReference>
<name>A0ABT0BZI1_9BACT</name>
<dbReference type="InterPro" id="IPR000933">
    <property type="entry name" value="Glyco_hydro_29"/>
</dbReference>
<dbReference type="RefSeq" id="WP_243323920.1">
    <property type="nucleotide sequence ID" value="NZ_JAKZMM010000011.1"/>
</dbReference>
<sequence length="906" mass="103332">MKTKRKYVFLVWLLCLTVLGWGTPIKVACVGNSITYGAGIVNRDKNSYPAQLQAYLGEKYEVRNFGHNGATALLKGDYPYMETEEYKQSLAFLPDIVFIKLGTNDSKPQNIKYKRKFKSDYLKLIRSYQELSSHPRIILLGPVRCFLSPDDNIKESVIQGMLVPVIKEIAKEEKLEYVEMHDLMGETYDASLMPDRLHPSSIGAGRMAMRLCHYLEPTTEKANPCTFAIPGNEYRSAAGWKEGADWHAVSEEITQILSRKKLDILFLGNSITQGLGGSRELVTYKPGKTAVDSCFKDLTWESAGISGDRTENLLWRLRHGKYGASKPAYAVITIGINNVNAGHRAADIAEGICAVVEETRKQMPETQILLMGLLPAGLEKTSPMRMKCDSIHSILQRKTWGDVVYVNPTSWFVQADGSLVKAYYGGDFLHLTPAGYLNWCKHLKEYIRIPSVLSGGGDLNPDLKAPEKALERWQDLRIGLSVHWGPSALGGKEIGWSRGTSIPAKKYDQFYKRFNPNKFDAEEWCQLMKRWGIRYVSPTSKHHDGFSIWFSDYSDYDMENAARKIDILGELKKACDRNGLVLGAYYSNIDWYHPDWTPNDHGGPGTLFKKQADSPNLERYFKYMEDQVTEIIRKYDLAFIQFDGEWDDTYTHEVGSHFYRRFHEVKPDILLNTRIDIGRRSVSATNHVEIDGKRFAGDFQDRERLVNHGNNVTKWADHPWQAWVTIDKRQWSYNPNPQLMTAEELIKDMVHVVGNNGNYMINLGPRPDGSFDKPQIALMDTLGMWLNSHAEMIYGTRGGPFYPFPGGVSTRKGNKAWIMVTDKSLMEVCLPRLLQTFESVTDYETHKPIEFYVKDDEYVHFVLPEAKDNEPVRVIELLFDAEVKMCPRQPIYETGQAANEQTKGYY</sequence>
<dbReference type="SUPFAM" id="SSF52266">
    <property type="entry name" value="SGNH hydrolase"/>
    <property type="match status" value="2"/>
</dbReference>
<feature type="domain" description="SGNH hydrolase-type esterase" evidence="7">
    <location>
        <begin position="266"/>
        <end position="436"/>
    </location>
</feature>
<evidence type="ECO:0000256" key="5">
    <source>
        <dbReference type="ARBA" id="ARBA00023295"/>
    </source>
</evidence>
<evidence type="ECO:0000313" key="9">
    <source>
        <dbReference type="Proteomes" id="UP001165444"/>
    </source>
</evidence>
<keyword evidence="9" id="KW-1185">Reference proteome</keyword>
<feature type="domain" description="SGNH hydrolase-type esterase" evidence="7">
    <location>
        <begin position="29"/>
        <end position="203"/>
    </location>
</feature>
<dbReference type="Proteomes" id="UP001165444">
    <property type="component" value="Unassembled WGS sequence"/>
</dbReference>
<comment type="caution">
    <text evidence="8">The sequence shown here is derived from an EMBL/GenBank/DDBJ whole genome shotgun (WGS) entry which is preliminary data.</text>
</comment>
<protein>
    <recommendedName>
        <fullName evidence="2">alpha-L-fucosidase</fullName>
        <ecNumber evidence="2">3.2.1.51</ecNumber>
    </recommendedName>
</protein>
<dbReference type="PANTHER" id="PTHR10030">
    <property type="entry name" value="ALPHA-L-FUCOSIDASE"/>
    <property type="match status" value="1"/>
</dbReference>
<evidence type="ECO:0000259" key="6">
    <source>
        <dbReference type="Pfam" id="PF01120"/>
    </source>
</evidence>
<dbReference type="Pfam" id="PF13472">
    <property type="entry name" value="Lipase_GDSL_2"/>
    <property type="match status" value="2"/>
</dbReference>
<dbReference type="EC" id="3.2.1.51" evidence="2"/>
<dbReference type="Pfam" id="PF01120">
    <property type="entry name" value="Alpha_L_fucos"/>
    <property type="match status" value="1"/>
</dbReference>
<dbReference type="InterPro" id="IPR036514">
    <property type="entry name" value="SGNH_hydro_sf"/>
</dbReference>
<keyword evidence="5" id="KW-0326">Glycosidase</keyword>
<dbReference type="EMBL" id="JAKZMM010000011">
    <property type="protein sequence ID" value="MCJ2380189.1"/>
    <property type="molecule type" value="Genomic_DNA"/>
</dbReference>
<comment type="similarity">
    <text evidence="1">Belongs to the glycosyl hydrolase 29 family.</text>
</comment>
<accession>A0ABT0BZI1</accession>
<proteinExistence type="inferred from homology"/>
<dbReference type="Gene3D" id="3.40.50.1110">
    <property type="entry name" value="SGNH hydrolase"/>
    <property type="match status" value="2"/>
</dbReference>
<feature type="domain" description="Glycoside hydrolase family 29 N-terminal" evidence="6">
    <location>
        <begin position="468"/>
        <end position="791"/>
    </location>
</feature>
<evidence type="ECO:0000256" key="4">
    <source>
        <dbReference type="ARBA" id="ARBA00022801"/>
    </source>
</evidence>
<gene>
    <name evidence="8" type="ORF">MUN53_06110</name>
</gene>
<dbReference type="SUPFAM" id="SSF51445">
    <property type="entry name" value="(Trans)glycosidases"/>
    <property type="match status" value="1"/>
</dbReference>
<evidence type="ECO:0000256" key="1">
    <source>
        <dbReference type="ARBA" id="ARBA00007951"/>
    </source>
</evidence>
<dbReference type="PANTHER" id="PTHR10030:SF37">
    <property type="entry name" value="ALPHA-L-FUCOSIDASE-RELATED"/>
    <property type="match status" value="1"/>
</dbReference>
<evidence type="ECO:0000256" key="3">
    <source>
        <dbReference type="ARBA" id="ARBA00022729"/>
    </source>
</evidence>
<evidence type="ECO:0000313" key="8">
    <source>
        <dbReference type="EMBL" id="MCJ2380189.1"/>
    </source>
</evidence>
<keyword evidence="3" id="KW-0732">Signal</keyword>
<organism evidence="8 9">
    <name type="scientific">Parabacteroides faecalis</name>
    <dbReference type="NCBI Taxonomy" id="2924040"/>
    <lineage>
        <taxon>Bacteria</taxon>
        <taxon>Pseudomonadati</taxon>
        <taxon>Bacteroidota</taxon>
        <taxon>Bacteroidia</taxon>
        <taxon>Bacteroidales</taxon>
        <taxon>Tannerellaceae</taxon>
        <taxon>Parabacteroides</taxon>
    </lineage>
</organism>
<dbReference type="InterPro" id="IPR017853">
    <property type="entry name" value="GH"/>
</dbReference>
<keyword evidence="4" id="KW-0378">Hydrolase</keyword>
<evidence type="ECO:0000256" key="2">
    <source>
        <dbReference type="ARBA" id="ARBA00012662"/>
    </source>
</evidence>
<dbReference type="InterPro" id="IPR057739">
    <property type="entry name" value="Glyco_hydro_29_N"/>
</dbReference>
<reference evidence="8 9" key="1">
    <citation type="submission" date="2022-03" db="EMBL/GenBank/DDBJ databases">
        <title>Parabacteroides sp. nov. isolated from swine feces.</title>
        <authorList>
            <person name="Bak J.E."/>
        </authorList>
    </citation>
    <scope>NUCLEOTIDE SEQUENCE [LARGE SCALE GENOMIC DNA]</scope>
    <source>
        <strain evidence="8 9">AGMB00274</strain>
    </source>
</reference>